<dbReference type="PROSITE" id="PS50940">
    <property type="entry name" value="CHIT_BIND_II"/>
    <property type="match status" value="1"/>
</dbReference>
<feature type="chain" id="PRO_5035797452" description="Chitin-binding type-2 domain-containing protein" evidence="2">
    <location>
        <begin position="22"/>
        <end position="1053"/>
    </location>
</feature>
<dbReference type="EMBL" id="WIXP02000016">
    <property type="protein sequence ID" value="KAF6198440.1"/>
    <property type="molecule type" value="Genomic_DNA"/>
</dbReference>
<dbReference type="Gene3D" id="2.170.140.10">
    <property type="entry name" value="Chitin binding domain"/>
    <property type="match status" value="1"/>
</dbReference>
<protein>
    <recommendedName>
        <fullName evidence="3">Chitin-binding type-2 domain-containing protein</fullName>
    </recommendedName>
</protein>
<evidence type="ECO:0000313" key="4">
    <source>
        <dbReference type="EMBL" id="KAF6198440.1"/>
    </source>
</evidence>
<dbReference type="AlphaFoldDB" id="A0A8S9WN81"/>
<feature type="domain" description="Chitin-binding type-2" evidence="3">
    <location>
        <begin position="21"/>
        <end position="76"/>
    </location>
</feature>
<feature type="region of interest" description="Disordered" evidence="1">
    <location>
        <begin position="745"/>
        <end position="827"/>
    </location>
</feature>
<feature type="compositionally biased region" description="Polar residues" evidence="1">
    <location>
        <begin position="806"/>
        <end position="823"/>
    </location>
</feature>
<accession>A0A8S9WN81</accession>
<comment type="caution">
    <text evidence="4">The sequence shown here is derived from an EMBL/GenBank/DDBJ whole genome shotgun (WGS) entry which is preliminary data.</text>
</comment>
<sequence length="1053" mass="115456">MFRLFVFGGILIIARIGAAAGFTCPGVGDFPDTNDCKVIHKCKSKGSEANDFLCPPGTIFDQKCVWPHATRRRCDSSESEGPPTTGEETEARHRSLFRVGTGRVSSSDTETDDQTEQEVVEKLGEVFNGPYLNRPGDPSSMWYARWRLITRLKGKQYDLPGGSTSGHFIGILADEVEALVGGIHPSERLFIYVSVLLQRDKMVKQASDIRLLLQRRIQLWVDGEIDALIAEALTSDRKLGGRPRRGVKNKQTDSEAVNEGLVKMFHRLMSRGKVREASRWLMEGGTTTVLAPESEIDENGTTVLDELSAKHPSPTIPNPSQIQLMGGQELPPMLQVQVTNEHVEKVARKLHGGGGPSGTSSEQWVDFLLRHGRHSQRLRAAVATLANKLANENVSWESIQALVASRLVALDKCPGVRPIGVGECLRRILGKCMAEVTGEDVTVACGEKQLCGGLAAGIEGAVHAMSTLYREKATANAHWGLLLVDAKNAFNSMNRMVALWQARIRWPRCARFLYNTYKGHAELVFRGSENKLYSREGVTQGDPLAMLLYGISTLPLIEKLQDPRMTQCWYADDSSAQGHFGDLRSWWDKLLALGPDHGYFPQGPKSFLVVHPDDIEEAKERFSGTGITVVTGQRFLGGYVGDKYGKQAYLKKKMEKWTDNIKKISMASITQPQSAYVAFTKSVQFQWQYLQRVVDSRGEDYSSLREAIWSIFLPALIGDSSRAEPTKADKDGDLVTTELNLSIDAEGSEHSIKEPATSEMATSTEISDVPGDSLTESGDDSESSDEATEIPDAQLSDKKFYVASRGLSTSTDGNEGETSTNPTGARKVFEGRVQPSGSEAEPSDINAAKTLPVLEGGRSEGVSKERFEVGSRSIEDPLAGIRECLEKLVKASNDLYDRLLNRVSKARLNGSRMLVNASNTVENRLNHFKTSIMDGLNAQTALFDDTIAGNLEDIKEAAKTVGKAMDASRSLGLAAVETALGLTADVVQSGRSVSSSYLGNDENVFNGARTLPNIELPNPFKFVKTTRDRILRAVAKKLRSTAETIEGWTSDDR</sequence>
<dbReference type="GO" id="GO:0005576">
    <property type="term" value="C:extracellular region"/>
    <property type="evidence" value="ECO:0007669"/>
    <property type="project" value="InterPro"/>
</dbReference>
<reference evidence="4" key="1">
    <citation type="journal article" date="2021" name="Mol. Ecol. Resour.">
        <title>Apolygus lucorum genome provides insights into omnivorousness and mesophyll feeding.</title>
        <authorList>
            <person name="Liu Y."/>
            <person name="Liu H."/>
            <person name="Wang H."/>
            <person name="Huang T."/>
            <person name="Liu B."/>
            <person name="Yang B."/>
            <person name="Yin L."/>
            <person name="Li B."/>
            <person name="Zhang Y."/>
            <person name="Zhang S."/>
            <person name="Jiang F."/>
            <person name="Zhang X."/>
            <person name="Ren Y."/>
            <person name="Wang B."/>
            <person name="Wang S."/>
            <person name="Lu Y."/>
            <person name="Wu K."/>
            <person name="Fan W."/>
            <person name="Wang G."/>
        </authorList>
    </citation>
    <scope>NUCLEOTIDE SEQUENCE</scope>
    <source>
        <strain evidence="4">12Hb</strain>
    </source>
</reference>
<evidence type="ECO:0000259" key="3">
    <source>
        <dbReference type="PROSITE" id="PS50940"/>
    </source>
</evidence>
<organism evidence="4 5">
    <name type="scientific">Apolygus lucorum</name>
    <name type="common">Small green plant bug</name>
    <name type="synonym">Lygocoris lucorum</name>
    <dbReference type="NCBI Taxonomy" id="248454"/>
    <lineage>
        <taxon>Eukaryota</taxon>
        <taxon>Metazoa</taxon>
        <taxon>Ecdysozoa</taxon>
        <taxon>Arthropoda</taxon>
        <taxon>Hexapoda</taxon>
        <taxon>Insecta</taxon>
        <taxon>Pterygota</taxon>
        <taxon>Neoptera</taxon>
        <taxon>Paraneoptera</taxon>
        <taxon>Hemiptera</taxon>
        <taxon>Heteroptera</taxon>
        <taxon>Panheteroptera</taxon>
        <taxon>Cimicomorpha</taxon>
        <taxon>Miridae</taxon>
        <taxon>Mirini</taxon>
        <taxon>Apolygus</taxon>
    </lineage>
</organism>
<keyword evidence="5" id="KW-1185">Reference proteome</keyword>
<name>A0A8S9WN81_APOLU</name>
<evidence type="ECO:0000256" key="1">
    <source>
        <dbReference type="SAM" id="MobiDB-lite"/>
    </source>
</evidence>
<gene>
    <name evidence="4" type="ORF">GE061_008188</name>
</gene>
<dbReference type="SUPFAM" id="SSF57625">
    <property type="entry name" value="Invertebrate chitin-binding proteins"/>
    <property type="match status" value="1"/>
</dbReference>
<dbReference type="SMART" id="SM00494">
    <property type="entry name" value="ChtBD2"/>
    <property type="match status" value="1"/>
</dbReference>
<dbReference type="OrthoDB" id="7388703at2759"/>
<evidence type="ECO:0000256" key="2">
    <source>
        <dbReference type="SAM" id="SignalP"/>
    </source>
</evidence>
<feature type="signal peptide" evidence="2">
    <location>
        <begin position="1"/>
        <end position="21"/>
    </location>
</feature>
<evidence type="ECO:0000313" key="5">
    <source>
        <dbReference type="Proteomes" id="UP000466442"/>
    </source>
</evidence>
<dbReference type="GO" id="GO:0008061">
    <property type="term" value="F:chitin binding"/>
    <property type="evidence" value="ECO:0007669"/>
    <property type="project" value="InterPro"/>
</dbReference>
<feature type="compositionally biased region" description="Acidic residues" evidence="1">
    <location>
        <begin position="777"/>
        <end position="789"/>
    </location>
</feature>
<keyword evidence="2" id="KW-0732">Signal</keyword>
<proteinExistence type="predicted"/>
<feature type="region of interest" description="Disordered" evidence="1">
    <location>
        <begin position="71"/>
        <end position="116"/>
    </location>
</feature>
<dbReference type="Proteomes" id="UP000466442">
    <property type="component" value="Linkage Group LG16"/>
</dbReference>
<dbReference type="InterPro" id="IPR002557">
    <property type="entry name" value="Chitin-bd_dom"/>
</dbReference>
<dbReference type="InterPro" id="IPR036508">
    <property type="entry name" value="Chitin-bd_dom_sf"/>
</dbReference>